<dbReference type="Proteomes" id="UP000076023">
    <property type="component" value="Unassembled WGS sequence"/>
</dbReference>
<feature type="chain" id="PRO_5007524830" description="NADH:ubiquinone oxidoreductase intermediate-associated protein 30 domain-containing protein" evidence="1">
    <location>
        <begin position="21"/>
        <end position="176"/>
    </location>
</feature>
<comment type="caution">
    <text evidence="2">The sequence shown here is derived from an EMBL/GenBank/DDBJ whole genome shotgun (WGS) entry which is preliminary data.</text>
</comment>
<feature type="signal peptide" evidence="1">
    <location>
        <begin position="1"/>
        <end position="20"/>
    </location>
</feature>
<keyword evidence="3" id="KW-1185">Reference proteome</keyword>
<evidence type="ECO:0008006" key="4">
    <source>
        <dbReference type="Google" id="ProtNLM"/>
    </source>
</evidence>
<dbReference type="AlphaFoldDB" id="A0A146GBA5"/>
<evidence type="ECO:0000313" key="3">
    <source>
        <dbReference type="Proteomes" id="UP000076023"/>
    </source>
</evidence>
<dbReference type="RefSeq" id="WP_075080292.1">
    <property type="nucleotide sequence ID" value="NZ_BDCO01000002.1"/>
</dbReference>
<evidence type="ECO:0000256" key="1">
    <source>
        <dbReference type="SAM" id="SignalP"/>
    </source>
</evidence>
<sequence length="176" mass="19177">MKRIVLFAALVFAAARIGCAGDVDLLAEGNSWRFSGGTEFPPGALGSFSVDEEGGAAIANLEYDFTQGGLYVAGVGNVRVEEGPTEIRFKFKADTPLIVGIRLVDKTNQTHQYQFAYTDEGQWQEYRIDLAEKAGLIFGGKGDKVLHFPITQVYFIAQKKGGSQSGKAQFRDVVMQ</sequence>
<accession>A0A146GBA5</accession>
<dbReference type="EMBL" id="BDCO01000002">
    <property type="protein sequence ID" value="GAT34680.1"/>
    <property type="molecule type" value="Genomic_DNA"/>
</dbReference>
<organism evidence="2 3">
    <name type="scientific">Terrimicrobium sacchariphilum</name>
    <dbReference type="NCBI Taxonomy" id="690879"/>
    <lineage>
        <taxon>Bacteria</taxon>
        <taxon>Pseudomonadati</taxon>
        <taxon>Verrucomicrobiota</taxon>
        <taxon>Terrimicrobiia</taxon>
        <taxon>Terrimicrobiales</taxon>
        <taxon>Terrimicrobiaceae</taxon>
        <taxon>Terrimicrobium</taxon>
    </lineage>
</organism>
<dbReference type="InParanoid" id="A0A146GBA5"/>
<gene>
    <name evidence="2" type="ORF">TSACC_23112</name>
</gene>
<dbReference type="OrthoDB" id="200225at2"/>
<proteinExistence type="predicted"/>
<name>A0A146GBA5_TERSA</name>
<reference evidence="3" key="1">
    <citation type="journal article" date="2017" name="Genome Announc.">
        <title>Draft Genome Sequence of Terrimicrobium sacchariphilum NM-5T, a Facultative Anaerobic Soil Bacterium of the Class Spartobacteria.</title>
        <authorList>
            <person name="Qiu Y.L."/>
            <person name="Tourlousse D.M."/>
            <person name="Matsuura N."/>
            <person name="Ohashi A."/>
            <person name="Sekiguchi Y."/>
        </authorList>
    </citation>
    <scope>NUCLEOTIDE SEQUENCE [LARGE SCALE GENOMIC DNA]</scope>
    <source>
        <strain evidence="3">NM-5</strain>
    </source>
</reference>
<dbReference type="STRING" id="690879.TSACC_23112"/>
<protein>
    <recommendedName>
        <fullName evidence="4">NADH:ubiquinone oxidoreductase intermediate-associated protein 30 domain-containing protein</fullName>
    </recommendedName>
</protein>
<keyword evidence="1" id="KW-0732">Signal</keyword>
<evidence type="ECO:0000313" key="2">
    <source>
        <dbReference type="EMBL" id="GAT34680.1"/>
    </source>
</evidence>